<keyword evidence="3" id="KW-1185">Reference proteome</keyword>
<feature type="region of interest" description="Disordered" evidence="1">
    <location>
        <begin position="1"/>
        <end position="324"/>
    </location>
</feature>
<protein>
    <submittedName>
        <fullName evidence="2">Uncharacterized protein</fullName>
    </submittedName>
</protein>
<comment type="caution">
    <text evidence="2">The sequence shown here is derived from an EMBL/GenBank/DDBJ whole genome shotgun (WGS) entry which is preliminary data.</text>
</comment>
<feature type="compositionally biased region" description="Basic and acidic residues" evidence="1">
    <location>
        <begin position="223"/>
        <end position="233"/>
    </location>
</feature>
<feature type="compositionally biased region" description="Polar residues" evidence="1">
    <location>
        <begin position="241"/>
        <end position="250"/>
    </location>
</feature>
<feature type="compositionally biased region" description="Basic and acidic residues" evidence="1">
    <location>
        <begin position="189"/>
        <end position="205"/>
    </location>
</feature>
<organism evidence="2 3">
    <name type="scientific">Parachaetomium inaequale</name>
    <dbReference type="NCBI Taxonomy" id="2588326"/>
    <lineage>
        <taxon>Eukaryota</taxon>
        <taxon>Fungi</taxon>
        <taxon>Dikarya</taxon>
        <taxon>Ascomycota</taxon>
        <taxon>Pezizomycotina</taxon>
        <taxon>Sordariomycetes</taxon>
        <taxon>Sordariomycetidae</taxon>
        <taxon>Sordariales</taxon>
        <taxon>Chaetomiaceae</taxon>
        <taxon>Parachaetomium</taxon>
    </lineage>
</organism>
<feature type="compositionally biased region" description="Low complexity" evidence="1">
    <location>
        <begin position="63"/>
        <end position="92"/>
    </location>
</feature>
<dbReference type="Proteomes" id="UP001303115">
    <property type="component" value="Unassembled WGS sequence"/>
</dbReference>
<accession>A0AAN6PL37</accession>
<evidence type="ECO:0000313" key="2">
    <source>
        <dbReference type="EMBL" id="KAK4041084.1"/>
    </source>
</evidence>
<feature type="compositionally biased region" description="Low complexity" evidence="1">
    <location>
        <begin position="1"/>
        <end position="14"/>
    </location>
</feature>
<sequence length="377" mass="38407">MDTVNKVAKAATKAIFGETSGEEPVSGQMGNVAAGEPYDAGNMGDPKEAALAANKKDTETQNTETPATSAPTTAPSEPAAATRTTSTTVPEPMTKPEPEAATKPRFVEAKSIPSQPSHETDQPANPAGPAKFAPSAIAMRGDSTKAQNDTRPPPSDEAKPATSTTGVTDIPGTATAKDEPTTSASNVTDDDKKTEKAEEEKKTLNRSDSSNPDVKLEGPGPRPLEEIAREHGGDAGAVNEPPQQQRETTTAAGAGGVAGEGGAGHQRRDSGKGLLGEEGEGEGEGEKGAGKQGGAGTGEEHVKSSGLAADGGDFDASRPGAAREADRLLEEKGVYKVAPGVQQGPGIESIASDTHPNNTGKEKVGLKDKIKAKLHKG</sequence>
<dbReference type="EMBL" id="MU854364">
    <property type="protein sequence ID" value="KAK4041084.1"/>
    <property type="molecule type" value="Genomic_DNA"/>
</dbReference>
<dbReference type="AlphaFoldDB" id="A0AAN6PL37"/>
<feature type="compositionally biased region" description="Basic and acidic residues" evidence="1">
    <location>
        <begin position="360"/>
        <end position="371"/>
    </location>
</feature>
<gene>
    <name evidence="2" type="ORF">C8A01DRAFT_15128</name>
</gene>
<evidence type="ECO:0000256" key="1">
    <source>
        <dbReference type="SAM" id="MobiDB-lite"/>
    </source>
</evidence>
<feature type="compositionally biased region" description="Gly residues" evidence="1">
    <location>
        <begin position="253"/>
        <end position="264"/>
    </location>
</feature>
<evidence type="ECO:0000313" key="3">
    <source>
        <dbReference type="Proteomes" id="UP001303115"/>
    </source>
</evidence>
<feature type="region of interest" description="Disordered" evidence="1">
    <location>
        <begin position="337"/>
        <end position="377"/>
    </location>
</feature>
<proteinExistence type="predicted"/>
<reference evidence="3" key="1">
    <citation type="journal article" date="2023" name="Mol. Phylogenet. Evol.">
        <title>Genome-scale phylogeny and comparative genomics of the fungal order Sordariales.</title>
        <authorList>
            <person name="Hensen N."/>
            <person name="Bonometti L."/>
            <person name="Westerberg I."/>
            <person name="Brannstrom I.O."/>
            <person name="Guillou S."/>
            <person name="Cros-Aarteil S."/>
            <person name="Calhoun S."/>
            <person name="Haridas S."/>
            <person name="Kuo A."/>
            <person name="Mondo S."/>
            <person name="Pangilinan J."/>
            <person name="Riley R."/>
            <person name="LaButti K."/>
            <person name="Andreopoulos B."/>
            <person name="Lipzen A."/>
            <person name="Chen C."/>
            <person name="Yan M."/>
            <person name="Daum C."/>
            <person name="Ng V."/>
            <person name="Clum A."/>
            <person name="Steindorff A."/>
            <person name="Ohm R.A."/>
            <person name="Martin F."/>
            <person name="Silar P."/>
            <person name="Natvig D.O."/>
            <person name="Lalanne C."/>
            <person name="Gautier V."/>
            <person name="Ament-Velasquez S.L."/>
            <person name="Kruys A."/>
            <person name="Hutchinson M.I."/>
            <person name="Powell A.J."/>
            <person name="Barry K."/>
            <person name="Miller A.N."/>
            <person name="Grigoriev I.V."/>
            <person name="Debuchy R."/>
            <person name="Gladieux P."/>
            <person name="Hiltunen Thoren M."/>
            <person name="Johannesson H."/>
        </authorList>
    </citation>
    <scope>NUCLEOTIDE SEQUENCE [LARGE SCALE GENOMIC DNA]</scope>
    <source>
        <strain evidence="3">CBS 284.82</strain>
    </source>
</reference>
<feature type="compositionally biased region" description="Basic and acidic residues" evidence="1">
    <location>
        <begin position="94"/>
        <end position="108"/>
    </location>
</feature>
<name>A0AAN6PL37_9PEZI</name>